<comment type="caution">
    <text evidence="2">The sequence shown here is derived from an EMBL/GenBank/DDBJ whole genome shotgun (WGS) entry which is preliminary data.</text>
</comment>
<dbReference type="InterPro" id="IPR036188">
    <property type="entry name" value="FAD/NAD-bd_sf"/>
</dbReference>
<evidence type="ECO:0000259" key="1">
    <source>
        <dbReference type="Pfam" id="PF01593"/>
    </source>
</evidence>
<dbReference type="Pfam" id="PF13450">
    <property type="entry name" value="NAD_binding_8"/>
    <property type="match status" value="1"/>
</dbReference>
<feature type="domain" description="Amine oxidase" evidence="1">
    <location>
        <begin position="124"/>
        <end position="363"/>
    </location>
</feature>
<evidence type="ECO:0000313" key="2">
    <source>
        <dbReference type="EMBL" id="MDS3861682.1"/>
    </source>
</evidence>
<dbReference type="AlphaFoldDB" id="A0AAE4FU86"/>
<organism evidence="2 3">
    <name type="scientific">Pseudocalidococcus azoricus BACA0444</name>
    <dbReference type="NCBI Taxonomy" id="2918990"/>
    <lineage>
        <taxon>Bacteria</taxon>
        <taxon>Bacillati</taxon>
        <taxon>Cyanobacteriota</taxon>
        <taxon>Cyanophyceae</taxon>
        <taxon>Acaryochloridales</taxon>
        <taxon>Thermosynechococcaceae</taxon>
        <taxon>Pseudocalidococcus</taxon>
        <taxon>Pseudocalidococcus azoricus</taxon>
    </lineage>
</organism>
<dbReference type="PANTHER" id="PTHR16128">
    <property type="entry name" value="FAD/NAD(P)-BINDING OXIDOREDUCTASE FAMILY PROTEIN"/>
    <property type="match status" value="1"/>
</dbReference>
<dbReference type="SUPFAM" id="SSF51905">
    <property type="entry name" value="FAD/NAD(P)-binding domain"/>
    <property type="match status" value="1"/>
</dbReference>
<proteinExistence type="predicted"/>
<reference evidence="3" key="1">
    <citation type="submission" date="2023-07" db="EMBL/GenBank/DDBJ databases">
        <authorList>
            <person name="Luz R."/>
            <person name="Cordeiro R."/>
            <person name="Fonseca A."/>
            <person name="Goncalves V."/>
        </authorList>
    </citation>
    <scope>NUCLEOTIDE SEQUENCE [LARGE SCALE GENOMIC DNA]</scope>
    <source>
        <strain evidence="3">BACA0444</strain>
    </source>
</reference>
<name>A0AAE4FU86_9CYAN</name>
<accession>A0AAE4FU86</accession>
<dbReference type="InterPro" id="IPR002937">
    <property type="entry name" value="Amino_oxidase"/>
</dbReference>
<dbReference type="RefSeq" id="WP_322878918.1">
    <property type="nucleotide sequence ID" value="NZ_JAVMIP010000015.1"/>
</dbReference>
<sequence length="368" mass="40690">MTNLTPIPIQGDPSGDVFDVIIVGAGLAGLVCGQELQASGQRVLILEKSAGLGGRIATRRIGADCWLDHGVPAWMAPQGFDDFPDWPQWQALTTELLTKQMIQAWPEFIPTQPLEPSYFQAYAAPQGMTAIAKHLAPGLAIARQQRATNIHVNPDTQLWQVTTLNSKELTQAWWSKTLVLAIPAPQAHALCHPLSDQGLAREFLCHLGQVSYDPCLTVMVGFDPELGSALPPLPRLALEDPLIRWWAWDSQKRPQPAPPVIVLHSTPEYAQANLETVSLDEVGYTLWESVRKPYNLPDALAIPNWLQVHRWRYAQVTQGYPRPYLAAPMSPTLICCGDWCGQTNKAWGLGRAWQSGIETAKRLKSPLP</sequence>
<dbReference type="Gene3D" id="3.90.660.10">
    <property type="match status" value="1"/>
</dbReference>
<evidence type="ECO:0000313" key="3">
    <source>
        <dbReference type="Proteomes" id="UP001268256"/>
    </source>
</evidence>
<dbReference type="Proteomes" id="UP001268256">
    <property type="component" value="Unassembled WGS sequence"/>
</dbReference>
<gene>
    <name evidence="2" type="ORF">RIF25_12790</name>
</gene>
<dbReference type="Gene3D" id="3.50.50.60">
    <property type="entry name" value="FAD/NAD(P)-binding domain"/>
    <property type="match status" value="1"/>
</dbReference>
<dbReference type="Pfam" id="PF01593">
    <property type="entry name" value="Amino_oxidase"/>
    <property type="match status" value="1"/>
</dbReference>
<dbReference type="PANTHER" id="PTHR16128:SF5">
    <property type="entry name" value="FAD_NAD(P)-BINDING OXIDOREDUCTASE FAMILY PROTEIN"/>
    <property type="match status" value="1"/>
</dbReference>
<dbReference type="GO" id="GO:0016491">
    <property type="term" value="F:oxidoreductase activity"/>
    <property type="evidence" value="ECO:0007669"/>
    <property type="project" value="InterPro"/>
</dbReference>
<dbReference type="EMBL" id="JAVMIP010000015">
    <property type="protein sequence ID" value="MDS3861682.1"/>
    <property type="molecule type" value="Genomic_DNA"/>
</dbReference>
<keyword evidence="3" id="KW-1185">Reference proteome</keyword>
<protein>
    <submittedName>
        <fullName evidence="2">FAD-dependent oxidoreductase</fullName>
    </submittedName>
</protein>